<comment type="similarity">
    <text evidence="1 5 6">Belongs to the acetyltransferase family. RimI subfamily.</text>
</comment>
<evidence type="ECO:0000259" key="7">
    <source>
        <dbReference type="PROSITE" id="PS51186"/>
    </source>
</evidence>
<evidence type="ECO:0000256" key="5">
    <source>
        <dbReference type="HAMAP-Rule" id="MF_02210"/>
    </source>
</evidence>
<comment type="catalytic activity">
    <reaction evidence="5 6">
        <text>N-terminal L-alanyl-[ribosomal protein bS18] + acetyl-CoA = N-terminal N(alpha)-acetyl-L-alanyl-[ribosomal protein bS18] + CoA + H(+)</text>
        <dbReference type="Rhea" id="RHEA:43756"/>
        <dbReference type="Rhea" id="RHEA-COMP:10676"/>
        <dbReference type="Rhea" id="RHEA-COMP:10677"/>
        <dbReference type="ChEBI" id="CHEBI:15378"/>
        <dbReference type="ChEBI" id="CHEBI:57287"/>
        <dbReference type="ChEBI" id="CHEBI:57288"/>
        <dbReference type="ChEBI" id="CHEBI:64718"/>
        <dbReference type="ChEBI" id="CHEBI:83683"/>
        <dbReference type="EC" id="2.3.1.266"/>
    </reaction>
</comment>
<dbReference type="EC" id="2.3.1.266" evidence="5 6"/>
<feature type="binding site" evidence="5">
    <location>
        <position position="117"/>
    </location>
    <ligand>
        <name>acetyl-CoA</name>
        <dbReference type="ChEBI" id="CHEBI:57288"/>
    </ligand>
</feature>
<dbReference type="PANTHER" id="PTHR43420:SF51">
    <property type="entry name" value="PEPTIDYL-LYSINE N-ACETYLTRANSFERASE YIAC"/>
    <property type="match status" value="1"/>
</dbReference>
<comment type="subcellular location">
    <subcellularLocation>
        <location evidence="5 6">Cytoplasm</location>
    </subcellularLocation>
</comment>
<dbReference type="GO" id="GO:0008999">
    <property type="term" value="F:protein-N-terminal-alanine acetyltransferase activity"/>
    <property type="evidence" value="ECO:0007669"/>
    <property type="project" value="UniProtKB-UniRule"/>
</dbReference>
<dbReference type="InterPro" id="IPR043690">
    <property type="entry name" value="RimI"/>
</dbReference>
<keyword evidence="8" id="KW-0687">Ribonucleoprotein</keyword>
<dbReference type="PROSITE" id="PS51186">
    <property type="entry name" value="GNAT"/>
    <property type="match status" value="1"/>
</dbReference>
<gene>
    <name evidence="5 8" type="primary">rimI</name>
    <name evidence="8" type="ORF">HBH39_14085</name>
</gene>
<keyword evidence="9" id="KW-1185">Reference proteome</keyword>
<dbReference type="RefSeq" id="WP_167679300.1">
    <property type="nucleotide sequence ID" value="NZ_CP050313.1"/>
</dbReference>
<dbReference type="EMBL" id="CP050313">
    <property type="protein sequence ID" value="QIR15484.1"/>
    <property type="molecule type" value="Genomic_DNA"/>
</dbReference>
<evidence type="ECO:0000256" key="2">
    <source>
        <dbReference type="ARBA" id="ARBA00022490"/>
    </source>
</evidence>
<dbReference type="NCBIfam" id="TIGR01575">
    <property type="entry name" value="rimI"/>
    <property type="match status" value="1"/>
</dbReference>
<name>A0A6G9QLM0_9GAMM</name>
<dbReference type="Pfam" id="PF00583">
    <property type="entry name" value="Acetyltransf_1"/>
    <property type="match status" value="1"/>
</dbReference>
<sequence>MSALITSAIPFEIRSLSVDDAPAMFRIESLVHSHPMSLANLEDCFGHLYRVQGIYAADELLGFSIVQQIIDEVTLLDICVAPTAQGRGLGKQLLTELIAQAKVADAVVVMLEVRQSNCAAMGLYQQAGFVESGRRKGYYPLDDGREDAILMDLSL</sequence>
<organism evidence="8 9">
    <name type="scientific">Shewanella aestuarii</name>
    <dbReference type="NCBI Taxonomy" id="1028752"/>
    <lineage>
        <taxon>Bacteria</taxon>
        <taxon>Pseudomonadati</taxon>
        <taxon>Pseudomonadota</taxon>
        <taxon>Gammaproteobacteria</taxon>
        <taxon>Alteromonadales</taxon>
        <taxon>Shewanellaceae</taxon>
        <taxon>Shewanella</taxon>
    </lineage>
</organism>
<feature type="active site" description="Proton donor" evidence="5">
    <location>
        <position position="124"/>
    </location>
</feature>
<feature type="domain" description="N-acetyltransferase" evidence="7">
    <location>
        <begin position="11"/>
        <end position="155"/>
    </location>
</feature>
<dbReference type="Proteomes" id="UP000502608">
    <property type="component" value="Chromosome"/>
</dbReference>
<evidence type="ECO:0000313" key="9">
    <source>
        <dbReference type="Proteomes" id="UP000502608"/>
    </source>
</evidence>
<evidence type="ECO:0000256" key="6">
    <source>
        <dbReference type="RuleBase" id="RU363094"/>
    </source>
</evidence>
<dbReference type="GO" id="GO:0005737">
    <property type="term" value="C:cytoplasm"/>
    <property type="evidence" value="ECO:0007669"/>
    <property type="project" value="UniProtKB-SubCell"/>
</dbReference>
<comment type="function">
    <text evidence="5 6">Acetylates the N-terminal alanine of ribosomal protein bS18.</text>
</comment>
<dbReference type="InterPro" id="IPR000182">
    <property type="entry name" value="GNAT_dom"/>
</dbReference>
<accession>A0A6G9QLM0</accession>
<keyword evidence="2 5" id="KW-0963">Cytoplasm</keyword>
<dbReference type="InterPro" id="IPR006464">
    <property type="entry name" value="AcTrfase_RimI/Ard1"/>
</dbReference>
<protein>
    <recommendedName>
        <fullName evidence="5 6">[Ribosomal protein bS18]-alanine N-acetyltransferase</fullName>
        <ecNumber evidence="5 6">2.3.1.266</ecNumber>
    </recommendedName>
</protein>
<feature type="active site" description="Proton acceptor" evidence="5">
    <location>
        <position position="112"/>
    </location>
</feature>
<dbReference type="GO" id="GO:0005840">
    <property type="term" value="C:ribosome"/>
    <property type="evidence" value="ECO:0007669"/>
    <property type="project" value="UniProtKB-KW"/>
</dbReference>
<evidence type="ECO:0000256" key="1">
    <source>
        <dbReference type="ARBA" id="ARBA00005395"/>
    </source>
</evidence>
<evidence type="ECO:0000256" key="3">
    <source>
        <dbReference type="ARBA" id="ARBA00022679"/>
    </source>
</evidence>
<evidence type="ECO:0000313" key="8">
    <source>
        <dbReference type="EMBL" id="QIR15484.1"/>
    </source>
</evidence>
<reference evidence="8 9" key="1">
    <citation type="submission" date="2020-03" db="EMBL/GenBank/DDBJ databases">
        <title>Complete genome sequence of Shewanella sp.</title>
        <authorList>
            <person name="Kim Y.-S."/>
            <person name="Kim S.-J."/>
            <person name="Jung H.-K."/>
            <person name="Kim K.-H."/>
        </authorList>
    </citation>
    <scope>NUCLEOTIDE SEQUENCE [LARGE SCALE GENOMIC DNA]</scope>
    <source>
        <strain evidence="8 9">PN3F2</strain>
    </source>
</reference>
<keyword evidence="4 5" id="KW-0012">Acyltransferase</keyword>
<dbReference type="PANTHER" id="PTHR43420">
    <property type="entry name" value="ACETYLTRANSFERASE"/>
    <property type="match status" value="1"/>
</dbReference>
<dbReference type="SUPFAM" id="SSF55729">
    <property type="entry name" value="Acyl-CoA N-acyltransferases (Nat)"/>
    <property type="match status" value="1"/>
</dbReference>
<dbReference type="CDD" id="cd04301">
    <property type="entry name" value="NAT_SF"/>
    <property type="match status" value="1"/>
</dbReference>
<proteinExistence type="inferred from homology"/>
<keyword evidence="8" id="KW-0689">Ribosomal protein</keyword>
<dbReference type="AlphaFoldDB" id="A0A6G9QLM0"/>
<comment type="caution">
    <text evidence="5">Lacks conserved residue(s) required for the propagation of feature annotation.</text>
</comment>
<dbReference type="InterPro" id="IPR016181">
    <property type="entry name" value="Acyl_CoA_acyltransferase"/>
</dbReference>
<dbReference type="Gene3D" id="3.40.630.30">
    <property type="match status" value="1"/>
</dbReference>
<dbReference type="KEGG" id="saes:HBH39_14085"/>
<evidence type="ECO:0000256" key="4">
    <source>
        <dbReference type="ARBA" id="ARBA00023315"/>
    </source>
</evidence>
<keyword evidence="3 5" id="KW-0808">Transferase</keyword>
<dbReference type="InterPro" id="IPR050680">
    <property type="entry name" value="YpeA/RimI_acetyltransf"/>
</dbReference>
<dbReference type="HAMAP" id="MF_02210">
    <property type="entry name" value="RimI"/>
    <property type="match status" value="1"/>
</dbReference>